<dbReference type="RefSeq" id="WP_169802452.1">
    <property type="nucleotide sequence ID" value="NZ_CP136137.1"/>
</dbReference>
<keyword evidence="1" id="KW-1133">Transmembrane helix</keyword>
<accession>A0ABZ2U3X1</accession>
<keyword evidence="1" id="KW-0812">Transmembrane</keyword>
<dbReference type="Proteomes" id="UP001479933">
    <property type="component" value="Chromosome"/>
</dbReference>
<protein>
    <submittedName>
        <fullName evidence="2">Uncharacterized protein</fullName>
    </submittedName>
</protein>
<keyword evidence="1" id="KW-0472">Membrane</keyword>
<name>A0ABZ2U3X1_9ACTN</name>
<sequence>MASNHVTSSRVTPLPQGRIHVWRMLVMLAILVGVFAALLLIVASAV</sequence>
<organism evidence="2 3">
    <name type="scientific">Gordonia hydrophobica</name>
    <dbReference type="NCBI Taxonomy" id="40516"/>
    <lineage>
        <taxon>Bacteria</taxon>
        <taxon>Bacillati</taxon>
        <taxon>Actinomycetota</taxon>
        <taxon>Actinomycetes</taxon>
        <taxon>Mycobacteriales</taxon>
        <taxon>Gordoniaceae</taxon>
        <taxon>Gordonia</taxon>
    </lineage>
</organism>
<keyword evidence="3" id="KW-1185">Reference proteome</keyword>
<proteinExistence type="predicted"/>
<feature type="transmembrane region" description="Helical" evidence="1">
    <location>
        <begin position="21"/>
        <end position="43"/>
    </location>
</feature>
<evidence type="ECO:0000313" key="3">
    <source>
        <dbReference type="Proteomes" id="UP001479933"/>
    </source>
</evidence>
<dbReference type="EMBL" id="CP136137">
    <property type="protein sequence ID" value="WYY08322.1"/>
    <property type="molecule type" value="Genomic_DNA"/>
</dbReference>
<evidence type="ECO:0000313" key="2">
    <source>
        <dbReference type="EMBL" id="WYY08322.1"/>
    </source>
</evidence>
<gene>
    <name evidence="2" type="ORF">RVF87_04395</name>
</gene>
<reference evidence="2 3" key="1">
    <citation type="journal article" date="2023" name="Virus Evol.">
        <title>Computational host range prediction-The good, the bad, and the ugly.</title>
        <authorList>
            <person name="Howell A.A."/>
            <person name="Versoza C.J."/>
            <person name="Pfeifer S.P."/>
        </authorList>
    </citation>
    <scope>NUCLEOTIDE SEQUENCE [LARGE SCALE GENOMIC DNA]</scope>
    <source>
        <strain evidence="2 3">1610/1b</strain>
    </source>
</reference>
<evidence type="ECO:0000256" key="1">
    <source>
        <dbReference type="SAM" id="Phobius"/>
    </source>
</evidence>